<organism evidence="1">
    <name type="scientific">viral metagenome</name>
    <dbReference type="NCBI Taxonomy" id="1070528"/>
    <lineage>
        <taxon>unclassified sequences</taxon>
        <taxon>metagenomes</taxon>
        <taxon>organismal metagenomes</taxon>
    </lineage>
</organism>
<reference evidence="1" key="1">
    <citation type="submission" date="2020-03" db="EMBL/GenBank/DDBJ databases">
        <title>The deep terrestrial virosphere.</title>
        <authorList>
            <person name="Holmfeldt K."/>
            <person name="Nilsson E."/>
            <person name="Simone D."/>
            <person name="Lopez-Fernandez M."/>
            <person name="Wu X."/>
            <person name="de Brujin I."/>
            <person name="Lundin D."/>
            <person name="Andersson A."/>
            <person name="Bertilsson S."/>
            <person name="Dopson M."/>
        </authorList>
    </citation>
    <scope>NUCLEOTIDE SEQUENCE</scope>
    <source>
        <strain evidence="1">MM415B00626</strain>
    </source>
</reference>
<accession>A0A6M3J0X7</accession>
<evidence type="ECO:0000313" key="1">
    <source>
        <dbReference type="EMBL" id="QJA63509.1"/>
    </source>
</evidence>
<dbReference type="AlphaFoldDB" id="A0A6M3J0X7"/>
<proteinExistence type="predicted"/>
<gene>
    <name evidence="1" type="ORF">MM415B00626_0042</name>
</gene>
<protein>
    <submittedName>
        <fullName evidence="1">Uncharacterized protein</fullName>
    </submittedName>
</protein>
<name>A0A6M3J0X7_9ZZZZ</name>
<sequence>MTLIIPTIELPLKELYQKVNKRVSEIMTFWLIEQQNNTFLEKEKLAREKQFKKEFPRNIFFPTQSPRWILNHPAFDTPAKKRAAMAYFNITGQK</sequence>
<dbReference type="EMBL" id="MT141498">
    <property type="protein sequence ID" value="QJA63509.1"/>
    <property type="molecule type" value="Genomic_DNA"/>
</dbReference>